<comment type="caution">
    <text evidence="1">The sequence shown here is derived from an EMBL/GenBank/DDBJ whole genome shotgun (WGS) entry which is preliminary data.</text>
</comment>
<proteinExistence type="predicted"/>
<organism evidence="1">
    <name type="scientific">marine sediment metagenome</name>
    <dbReference type="NCBI Taxonomy" id="412755"/>
    <lineage>
        <taxon>unclassified sequences</taxon>
        <taxon>metagenomes</taxon>
        <taxon>ecological metagenomes</taxon>
    </lineage>
</organism>
<dbReference type="InterPro" id="IPR005358">
    <property type="entry name" value="Puta_zinc/iron-chelating_dom"/>
</dbReference>
<sequence>MDHLNKLRFNCKRCGNCCSDKNTLINLTYRDILRISKGLNLDLKELIDVIGFFIFEKELSRKGLKKMVISPIKTEKGLAFVGLLKNKLGECYFYDKKNKKCLIYSIRPMFCRTFPFSFDKSINENRNPEKEIRFFYTEKAKLYCTGIKGDAPIINKENLLALAKKTLRELNENTIFNEIWNKNVKSGHETSSVKKFLKRILRVENSNKKN</sequence>
<protein>
    <recommendedName>
        <fullName evidence="2">YkgJ family cysteine cluster protein</fullName>
    </recommendedName>
</protein>
<name>A0A0F9PNN8_9ZZZZ</name>
<dbReference type="PANTHER" id="PTHR35866:SF1">
    <property type="entry name" value="YKGJ FAMILY CYSTEINE CLUSTER PROTEIN"/>
    <property type="match status" value="1"/>
</dbReference>
<dbReference type="PANTHER" id="PTHR35866">
    <property type="entry name" value="PUTATIVE-RELATED"/>
    <property type="match status" value="1"/>
</dbReference>
<gene>
    <name evidence="1" type="ORF">LCGC14_0804260</name>
</gene>
<reference evidence="1" key="1">
    <citation type="journal article" date="2015" name="Nature">
        <title>Complex archaea that bridge the gap between prokaryotes and eukaryotes.</title>
        <authorList>
            <person name="Spang A."/>
            <person name="Saw J.H."/>
            <person name="Jorgensen S.L."/>
            <person name="Zaremba-Niedzwiedzka K."/>
            <person name="Martijn J."/>
            <person name="Lind A.E."/>
            <person name="van Eijk R."/>
            <person name="Schleper C."/>
            <person name="Guy L."/>
            <person name="Ettema T.J."/>
        </authorList>
    </citation>
    <scope>NUCLEOTIDE SEQUENCE</scope>
</reference>
<evidence type="ECO:0000313" key="1">
    <source>
        <dbReference type="EMBL" id="KKN33395.1"/>
    </source>
</evidence>
<dbReference type="EMBL" id="LAZR01002182">
    <property type="protein sequence ID" value="KKN33395.1"/>
    <property type="molecule type" value="Genomic_DNA"/>
</dbReference>
<dbReference type="AlphaFoldDB" id="A0A0F9PNN8"/>
<evidence type="ECO:0008006" key="2">
    <source>
        <dbReference type="Google" id="ProtNLM"/>
    </source>
</evidence>
<accession>A0A0F9PNN8</accession>
<dbReference type="Pfam" id="PF03692">
    <property type="entry name" value="CxxCxxCC"/>
    <property type="match status" value="1"/>
</dbReference>